<dbReference type="AlphaFoldDB" id="T1F2C6"/>
<dbReference type="Pfam" id="PF02752">
    <property type="entry name" value="Arrestin_C"/>
    <property type="match status" value="1"/>
</dbReference>
<dbReference type="GeneID" id="20202976"/>
<proteinExistence type="predicted"/>
<gene>
    <name evidence="3" type="primary">20202976</name>
    <name evidence="2" type="ORF">HELRODRAFT_169824</name>
</gene>
<evidence type="ECO:0000313" key="2">
    <source>
        <dbReference type="EMBL" id="ESO08093.1"/>
    </source>
</evidence>
<dbReference type="InParanoid" id="T1F2C6"/>
<dbReference type="Proteomes" id="UP000015101">
    <property type="component" value="Unassembled WGS sequence"/>
</dbReference>
<organism evidence="3 4">
    <name type="scientific">Helobdella robusta</name>
    <name type="common">Californian leech</name>
    <dbReference type="NCBI Taxonomy" id="6412"/>
    <lineage>
        <taxon>Eukaryota</taxon>
        <taxon>Metazoa</taxon>
        <taxon>Spiralia</taxon>
        <taxon>Lophotrochozoa</taxon>
        <taxon>Annelida</taxon>
        <taxon>Clitellata</taxon>
        <taxon>Hirudinea</taxon>
        <taxon>Rhynchobdellida</taxon>
        <taxon>Glossiphoniidae</taxon>
        <taxon>Helobdella</taxon>
    </lineage>
</organism>
<dbReference type="HOGENOM" id="CLU_674902_0_0_1"/>
<dbReference type="EMBL" id="KB096134">
    <property type="protein sequence ID" value="ESO08093.1"/>
    <property type="molecule type" value="Genomic_DNA"/>
</dbReference>
<dbReference type="EMBL" id="AMQM01003400">
    <property type="status" value="NOT_ANNOTATED_CDS"/>
    <property type="molecule type" value="Genomic_DNA"/>
</dbReference>
<protein>
    <recommendedName>
        <fullName evidence="1">Arrestin C-terminal-like domain-containing protein</fullName>
    </recommendedName>
</protein>
<feature type="domain" description="Arrestin C-terminal-like" evidence="1">
    <location>
        <begin position="198"/>
        <end position="330"/>
    </location>
</feature>
<accession>T1F2C6</accession>
<evidence type="ECO:0000259" key="1">
    <source>
        <dbReference type="Pfam" id="PF02752"/>
    </source>
</evidence>
<reference evidence="4" key="1">
    <citation type="submission" date="2012-12" db="EMBL/GenBank/DDBJ databases">
        <authorList>
            <person name="Hellsten U."/>
            <person name="Grimwood J."/>
            <person name="Chapman J.A."/>
            <person name="Shapiro H."/>
            <person name="Aerts A."/>
            <person name="Otillar R.P."/>
            <person name="Terry A.Y."/>
            <person name="Boore J.L."/>
            <person name="Simakov O."/>
            <person name="Marletaz F."/>
            <person name="Cho S.-J."/>
            <person name="Edsinger-Gonzales E."/>
            <person name="Havlak P."/>
            <person name="Kuo D.-H."/>
            <person name="Larsson T."/>
            <person name="Lv J."/>
            <person name="Arendt D."/>
            <person name="Savage R."/>
            <person name="Osoegawa K."/>
            <person name="de Jong P."/>
            <person name="Lindberg D.R."/>
            <person name="Seaver E.C."/>
            <person name="Weisblat D.A."/>
            <person name="Putnam N.H."/>
            <person name="Grigoriev I.V."/>
            <person name="Rokhsar D.S."/>
        </authorList>
    </citation>
    <scope>NUCLEOTIDE SEQUENCE</scope>
</reference>
<keyword evidence="4" id="KW-1185">Reference proteome</keyword>
<reference evidence="2 4" key="2">
    <citation type="journal article" date="2013" name="Nature">
        <title>Insights into bilaterian evolution from three spiralian genomes.</title>
        <authorList>
            <person name="Simakov O."/>
            <person name="Marletaz F."/>
            <person name="Cho S.J."/>
            <person name="Edsinger-Gonzales E."/>
            <person name="Havlak P."/>
            <person name="Hellsten U."/>
            <person name="Kuo D.H."/>
            <person name="Larsson T."/>
            <person name="Lv J."/>
            <person name="Arendt D."/>
            <person name="Savage R."/>
            <person name="Osoegawa K."/>
            <person name="de Jong P."/>
            <person name="Grimwood J."/>
            <person name="Chapman J.A."/>
            <person name="Shapiro H."/>
            <person name="Aerts A."/>
            <person name="Otillar R.P."/>
            <person name="Terry A.Y."/>
            <person name="Boore J.L."/>
            <person name="Grigoriev I.V."/>
            <person name="Lindberg D.R."/>
            <person name="Seaver E.C."/>
            <person name="Weisblat D.A."/>
            <person name="Putnam N.H."/>
            <person name="Rokhsar D.S."/>
        </authorList>
    </citation>
    <scope>NUCLEOTIDE SEQUENCE</scope>
</reference>
<sequence>MSSSGDGIGEFEIIFTNESTSKDDGYLIGLIQAKFCRSLRNAKLFFQTEAIVHYNLNKPDRKVILLTKNSPDDCQKHLSFTQTKLVKNIDIEANETQTYKFCINFLPDQLPTFISKYGTILYKASVLLNLGPVCENGNKVNDKKNGNSNNDDLTLASVIASAYYKVPSKLNLNVLPEAATRISITKHIPLGKGNCLSEKSLKVNWFINKSGFTIGDSIDIKTTITTTIENCKYELNNAVLYQVIVYNPGPTKQYQRTELTRGIVMSKVKKNEDLIINENMYIPDDVECSTSRCVKCWIDIYYEIEFSITLASLKKTIVEKAEIYIGSNPLNFEDLLRYASLTYNIPMKPLSSSSSSSFLTPLGNFFTPSAPPPPPYSREDLSLTSPPSSADICLISNPEMISPKSKII</sequence>
<name>T1F2C6_HELRO</name>
<dbReference type="CTD" id="20202976"/>
<evidence type="ECO:0000313" key="4">
    <source>
        <dbReference type="Proteomes" id="UP000015101"/>
    </source>
</evidence>
<dbReference type="InterPro" id="IPR011022">
    <property type="entry name" value="Arrestin_C-like"/>
</dbReference>
<dbReference type="RefSeq" id="XP_009013882.1">
    <property type="nucleotide sequence ID" value="XM_009015634.1"/>
</dbReference>
<evidence type="ECO:0000313" key="3">
    <source>
        <dbReference type="EnsemblMetazoa" id="HelroP169824"/>
    </source>
</evidence>
<dbReference type="EnsemblMetazoa" id="HelroT169824">
    <property type="protein sequence ID" value="HelroP169824"/>
    <property type="gene ID" value="HelroG169824"/>
</dbReference>
<dbReference type="InterPro" id="IPR014752">
    <property type="entry name" value="Arrestin-like_C"/>
</dbReference>
<dbReference type="KEGG" id="hro:HELRODRAFT_169824"/>
<dbReference type="Gene3D" id="2.60.40.640">
    <property type="match status" value="1"/>
</dbReference>
<reference evidence="3" key="3">
    <citation type="submission" date="2015-06" db="UniProtKB">
        <authorList>
            <consortium name="EnsemblMetazoa"/>
        </authorList>
    </citation>
    <scope>IDENTIFICATION</scope>
</reference>